<dbReference type="OrthoDB" id="1929550at2"/>
<feature type="transmembrane region" description="Helical" evidence="2">
    <location>
        <begin position="15"/>
        <end position="35"/>
    </location>
</feature>
<evidence type="ECO:0000313" key="3">
    <source>
        <dbReference type="EMBL" id="OAB35980.1"/>
    </source>
</evidence>
<evidence type="ECO:0000256" key="1">
    <source>
        <dbReference type="SAM" id="MobiDB-lite"/>
    </source>
</evidence>
<comment type="caution">
    <text evidence="3">The sequence shown here is derived from an EMBL/GenBank/DDBJ whole genome shotgun (WGS) entry which is preliminary data.</text>
</comment>
<dbReference type="AlphaFoldDB" id="A0A168F976"/>
<protein>
    <submittedName>
        <fullName evidence="3">Uncharacterized protein</fullName>
    </submittedName>
</protein>
<feature type="transmembrane region" description="Helical" evidence="2">
    <location>
        <begin position="69"/>
        <end position="90"/>
    </location>
</feature>
<keyword evidence="2" id="KW-1133">Transmembrane helix</keyword>
<proteinExistence type="predicted"/>
<sequence>MVNEKPLSWKIVQSWWLLLTLILFLHWSAFFYIAIKVKSRSFATWGLIYAASCFGGIAIFLSVEPTNKVAAVGFILVIYGWISCIIHAFLVSKKYIIQLEAYQLSSIRVENELKHKIESEYGVDFNLNKSESERSKRPRPQTVPTKGNLIRQSSHSE</sequence>
<feature type="transmembrane region" description="Helical" evidence="2">
    <location>
        <begin position="42"/>
        <end position="63"/>
    </location>
</feature>
<keyword evidence="2" id="KW-0812">Transmembrane</keyword>
<dbReference type="EMBL" id="LVJH01000058">
    <property type="protein sequence ID" value="OAB35980.1"/>
    <property type="molecule type" value="Genomic_DNA"/>
</dbReference>
<evidence type="ECO:0000256" key="2">
    <source>
        <dbReference type="SAM" id="Phobius"/>
    </source>
</evidence>
<accession>A0A168F976</accession>
<keyword evidence="2" id="KW-0472">Membrane</keyword>
<feature type="compositionally biased region" description="Polar residues" evidence="1">
    <location>
        <begin position="142"/>
        <end position="157"/>
    </location>
</feature>
<organism evidence="3 4">
    <name type="scientific">Paenibacillus glacialis</name>
    <dbReference type="NCBI Taxonomy" id="494026"/>
    <lineage>
        <taxon>Bacteria</taxon>
        <taxon>Bacillati</taxon>
        <taxon>Bacillota</taxon>
        <taxon>Bacilli</taxon>
        <taxon>Bacillales</taxon>
        <taxon>Paenibacillaceae</taxon>
        <taxon>Paenibacillus</taxon>
    </lineage>
</organism>
<keyword evidence="4" id="KW-1185">Reference proteome</keyword>
<feature type="region of interest" description="Disordered" evidence="1">
    <location>
        <begin position="128"/>
        <end position="157"/>
    </location>
</feature>
<evidence type="ECO:0000313" key="4">
    <source>
        <dbReference type="Proteomes" id="UP000076967"/>
    </source>
</evidence>
<reference evidence="3 4" key="1">
    <citation type="submission" date="2016-03" db="EMBL/GenBank/DDBJ databases">
        <title>Draft genome sequence of Paenibacillus glacialis DSM 22343.</title>
        <authorList>
            <person name="Shin S.-K."/>
            <person name="Yi H."/>
        </authorList>
    </citation>
    <scope>NUCLEOTIDE SEQUENCE [LARGE SCALE GENOMIC DNA]</scope>
    <source>
        <strain evidence="3 4">DSM 22343</strain>
    </source>
</reference>
<dbReference type="RefSeq" id="WP_068536820.1">
    <property type="nucleotide sequence ID" value="NZ_LVJH01000058.1"/>
</dbReference>
<gene>
    <name evidence="3" type="ORF">PGLA_21380</name>
</gene>
<name>A0A168F976_9BACL</name>
<dbReference type="Proteomes" id="UP000076967">
    <property type="component" value="Unassembled WGS sequence"/>
</dbReference>
<dbReference type="STRING" id="494026.PGLA_21380"/>